<dbReference type="AlphaFoldDB" id="A0A1H6YNG4"/>
<organism evidence="2 3">
    <name type="scientific">Dyadobacter koreensis</name>
    <dbReference type="NCBI Taxonomy" id="408657"/>
    <lineage>
        <taxon>Bacteria</taxon>
        <taxon>Pseudomonadati</taxon>
        <taxon>Bacteroidota</taxon>
        <taxon>Cytophagia</taxon>
        <taxon>Cytophagales</taxon>
        <taxon>Spirosomataceae</taxon>
        <taxon>Dyadobacter</taxon>
    </lineage>
</organism>
<protein>
    <recommendedName>
        <fullName evidence="1">NrS-1 polymerase-like helicase domain-containing protein</fullName>
    </recommendedName>
</protein>
<sequence>MRTMKARSQIPYLRIGTSYYKIVDVPSFRGIQQGKLIPWTLDAIKHDETKETISKIPKYDGFITFPEHINYRQTIGTFYNQYFEISHRPNNKGDCKLTLDFIRHIFGDQYELGLDYLTLLYIRTTEKLPILLLVSRQRNTGKTTWLNFLKAIFQNNMTLNDNDSFRSQFNSDWASALIVGVDEVLLQRIEDSERIKALSTAAVYKSEAKNQNRHEVDFFVKFVLCSNDDLRPIIILPEETRYWVRNVKPFTSENEYLMDQLIKEIPAFLNFINNRQLSVQKKLGRMWFDPSMYRTAALERIMNANRSRLEVEVLLYMKEIMETAGVEELHFTPNDVINMMMKSGLKPDRAAVIRLLKESWALTPKGNSLSYLTYAFNSDGIIGQIKLTGRYYSIGYEELQSKL</sequence>
<dbReference type="InterPro" id="IPR027417">
    <property type="entry name" value="P-loop_NTPase"/>
</dbReference>
<evidence type="ECO:0000259" key="1">
    <source>
        <dbReference type="Pfam" id="PF19263"/>
    </source>
</evidence>
<dbReference type="Pfam" id="PF19263">
    <property type="entry name" value="DUF5906"/>
    <property type="match status" value="1"/>
</dbReference>
<proteinExistence type="predicted"/>
<dbReference type="Proteomes" id="UP000199532">
    <property type="component" value="Unassembled WGS sequence"/>
</dbReference>
<dbReference type="EMBL" id="FNXY01000007">
    <property type="protein sequence ID" value="SEJ41906.1"/>
    <property type="molecule type" value="Genomic_DNA"/>
</dbReference>
<reference evidence="2 3" key="1">
    <citation type="submission" date="2016-10" db="EMBL/GenBank/DDBJ databases">
        <authorList>
            <person name="de Groot N.N."/>
        </authorList>
    </citation>
    <scope>NUCLEOTIDE SEQUENCE [LARGE SCALE GENOMIC DNA]</scope>
    <source>
        <strain evidence="2 3">DSM 19938</strain>
    </source>
</reference>
<dbReference type="InterPro" id="IPR045455">
    <property type="entry name" value="NrS-1_pol-like_helicase"/>
</dbReference>
<evidence type="ECO:0000313" key="2">
    <source>
        <dbReference type="EMBL" id="SEJ41906.1"/>
    </source>
</evidence>
<feature type="domain" description="NrS-1 polymerase-like helicase" evidence="1">
    <location>
        <begin position="133"/>
        <end position="231"/>
    </location>
</feature>
<keyword evidence="3" id="KW-1185">Reference proteome</keyword>
<name>A0A1H6YNG4_9BACT</name>
<evidence type="ECO:0000313" key="3">
    <source>
        <dbReference type="Proteomes" id="UP000199532"/>
    </source>
</evidence>
<gene>
    <name evidence="2" type="ORF">SAMN04487995_4600</name>
</gene>
<dbReference type="Gene3D" id="3.40.50.300">
    <property type="entry name" value="P-loop containing nucleotide triphosphate hydrolases"/>
    <property type="match status" value="1"/>
</dbReference>
<dbReference type="STRING" id="408657.SAMN04487995_4600"/>
<accession>A0A1H6YNG4</accession>